<dbReference type="InterPro" id="IPR050105">
    <property type="entry name" value="MoCo_biosynth_MoaA/MoaC"/>
</dbReference>
<dbReference type="NCBIfam" id="NF006870">
    <property type="entry name" value="PRK09364.1"/>
    <property type="match status" value="1"/>
</dbReference>
<comment type="pathway">
    <text evidence="2 6">Cofactor biosynthesis; molybdopterin biosynthesis.</text>
</comment>
<evidence type="ECO:0000256" key="5">
    <source>
        <dbReference type="ARBA" id="ARBA00023239"/>
    </source>
</evidence>
<accession>A0A4R7J7Y2</accession>
<dbReference type="InterPro" id="IPR036522">
    <property type="entry name" value="MoaC_sf"/>
</dbReference>
<evidence type="ECO:0000256" key="3">
    <source>
        <dbReference type="ARBA" id="ARBA00012575"/>
    </source>
</evidence>
<proteinExistence type="inferred from homology"/>
<dbReference type="Proteomes" id="UP000295371">
    <property type="component" value="Unassembled WGS sequence"/>
</dbReference>
<dbReference type="UniPathway" id="UPA00344"/>
<comment type="catalytic activity">
    <reaction evidence="1 6">
        <text>(8S)-3',8-cyclo-7,8-dihydroguanosine 5'-triphosphate = cyclic pyranopterin phosphate + diphosphate</text>
        <dbReference type="Rhea" id="RHEA:49580"/>
        <dbReference type="ChEBI" id="CHEBI:33019"/>
        <dbReference type="ChEBI" id="CHEBI:59648"/>
        <dbReference type="ChEBI" id="CHEBI:131766"/>
        <dbReference type="EC" id="4.6.1.17"/>
    </reaction>
</comment>
<feature type="binding site" evidence="6">
    <location>
        <begin position="78"/>
        <end position="80"/>
    </location>
    <ligand>
        <name>substrate</name>
    </ligand>
</feature>
<protein>
    <recommendedName>
        <fullName evidence="3 6">Cyclic pyranopterin monophosphate synthase</fullName>
        <ecNumber evidence="3 6">4.6.1.17</ecNumber>
    </recommendedName>
    <alternativeName>
        <fullName evidence="6">Molybdenum cofactor biosynthesis protein C</fullName>
    </alternativeName>
</protein>
<dbReference type="OrthoDB" id="9794429at2"/>
<evidence type="ECO:0000259" key="8">
    <source>
        <dbReference type="Pfam" id="PF01967"/>
    </source>
</evidence>
<evidence type="ECO:0000256" key="2">
    <source>
        <dbReference type="ARBA" id="ARBA00005046"/>
    </source>
</evidence>
<dbReference type="Gene3D" id="3.30.70.640">
    <property type="entry name" value="Molybdopterin cofactor biosynthesis C (MoaC) domain"/>
    <property type="match status" value="1"/>
</dbReference>
<dbReference type="AlphaFoldDB" id="A0A4R7J7Y2"/>
<dbReference type="InterPro" id="IPR002820">
    <property type="entry name" value="Mopterin_CF_biosynth-C_dom"/>
</dbReference>
<dbReference type="EMBL" id="SOAW01000001">
    <property type="protein sequence ID" value="TDT32469.1"/>
    <property type="molecule type" value="Genomic_DNA"/>
</dbReference>
<dbReference type="PANTHER" id="PTHR22960:SF29">
    <property type="entry name" value="CYCLIC PYRANOPTERIN MONOPHOSPHATE SYNTHASE"/>
    <property type="match status" value="1"/>
</dbReference>
<evidence type="ECO:0000256" key="4">
    <source>
        <dbReference type="ARBA" id="ARBA00023150"/>
    </source>
</evidence>
<sequence length="181" mass="18666">MAEEPQLTHLSERGEARMVDVSDKQVTARRASALGVVAISAECAALLRSGGVPKGDAFSVARIAGIMAAKNTAQLIPLCHPLPLTGTTVEVELVGETVEIRTSVKTTSRTGVEMEALTAAAVACCAFIDMVKGVDRLARIERVEVVTKSGGRSGDWSRQTDGTNAAGSGDGDNGVDAGGSR</sequence>
<evidence type="ECO:0000256" key="6">
    <source>
        <dbReference type="HAMAP-Rule" id="MF_01224"/>
    </source>
</evidence>
<gene>
    <name evidence="6" type="primary">moaC</name>
    <name evidence="9" type="ORF">CLV29_0045</name>
</gene>
<feature type="domain" description="Molybdopterin cofactor biosynthesis C (MoaC)" evidence="8">
    <location>
        <begin position="18"/>
        <end position="151"/>
    </location>
</feature>
<comment type="caution">
    <text evidence="9">The sequence shown here is derived from an EMBL/GenBank/DDBJ whole genome shotgun (WGS) entry which is preliminary data.</text>
</comment>
<name>A0A4R7J7Y2_9ACTN</name>
<dbReference type="SUPFAM" id="SSF55040">
    <property type="entry name" value="Molybdenum cofactor biosynthesis protein C, MoaC"/>
    <property type="match status" value="1"/>
</dbReference>
<dbReference type="InterPro" id="IPR047594">
    <property type="entry name" value="MoaC_bact/euk"/>
</dbReference>
<evidence type="ECO:0000313" key="10">
    <source>
        <dbReference type="Proteomes" id="UP000295371"/>
    </source>
</evidence>
<keyword evidence="5 6" id="KW-0456">Lyase</keyword>
<dbReference type="CDD" id="cd01420">
    <property type="entry name" value="MoaC_PE"/>
    <property type="match status" value="1"/>
</dbReference>
<dbReference type="GO" id="GO:0006777">
    <property type="term" value="P:Mo-molybdopterin cofactor biosynthetic process"/>
    <property type="evidence" value="ECO:0007669"/>
    <property type="project" value="UniProtKB-UniRule"/>
</dbReference>
<dbReference type="NCBIfam" id="TIGR00581">
    <property type="entry name" value="moaC"/>
    <property type="match status" value="1"/>
</dbReference>
<dbReference type="EC" id="4.6.1.17" evidence="3 6"/>
<dbReference type="HAMAP" id="MF_01224_B">
    <property type="entry name" value="MoaC_B"/>
    <property type="match status" value="1"/>
</dbReference>
<feature type="compositionally biased region" description="Gly residues" evidence="7">
    <location>
        <begin position="168"/>
        <end position="181"/>
    </location>
</feature>
<dbReference type="Pfam" id="PF01967">
    <property type="entry name" value="MoaC"/>
    <property type="match status" value="1"/>
</dbReference>
<feature type="binding site" evidence="6">
    <location>
        <begin position="114"/>
        <end position="115"/>
    </location>
    <ligand>
        <name>substrate</name>
    </ligand>
</feature>
<keyword evidence="10" id="KW-1185">Reference proteome</keyword>
<feature type="active site" evidence="6">
    <location>
        <position position="129"/>
    </location>
</feature>
<feature type="compositionally biased region" description="Polar residues" evidence="7">
    <location>
        <begin position="156"/>
        <end position="166"/>
    </location>
</feature>
<evidence type="ECO:0000256" key="1">
    <source>
        <dbReference type="ARBA" id="ARBA00001637"/>
    </source>
</evidence>
<comment type="subunit">
    <text evidence="6">Homohexamer; trimer of dimers.</text>
</comment>
<comment type="function">
    <text evidence="6">Catalyzes the conversion of (8S)-3',8-cyclo-7,8-dihydroguanosine 5'-triphosphate to cyclic pyranopterin monophosphate (cPMP).</text>
</comment>
<keyword evidence="4 6" id="KW-0501">Molybdenum cofactor biosynthesis</keyword>
<comment type="similarity">
    <text evidence="6">Belongs to the MoaC family.</text>
</comment>
<dbReference type="GO" id="GO:0061799">
    <property type="term" value="F:cyclic pyranopterin monophosphate synthase activity"/>
    <property type="evidence" value="ECO:0007669"/>
    <property type="project" value="UniProtKB-UniRule"/>
</dbReference>
<organism evidence="9 10">
    <name type="scientific">Naumannella halotolerans</name>
    <dbReference type="NCBI Taxonomy" id="993414"/>
    <lineage>
        <taxon>Bacteria</taxon>
        <taxon>Bacillati</taxon>
        <taxon>Actinomycetota</taxon>
        <taxon>Actinomycetes</taxon>
        <taxon>Propionibacteriales</taxon>
        <taxon>Propionibacteriaceae</taxon>
        <taxon>Naumannella</taxon>
    </lineage>
</organism>
<dbReference type="InterPro" id="IPR023045">
    <property type="entry name" value="MoaC"/>
</dbReference>
<feature type="region of interest" description="Disordered" evidence="7">
    <location>
        <begin position="148"/>
        <end position="181"/>
    </location>
</feature>
<dbReference type="PANTHER" id="PTHR22960">
    <property type="entry name" value="MOLYBDOPTERIN COFACTOR SYNTHESIS PROTEIN A"/>
    <property type="match status" value="1"/>
</dbReference>
<evidence type="ECO:0000313" key="9">
    <source>
        <dbReference type="EMBL" id="TDT32469.1"/>
    </source>
</evidence>
<evidence type="ECO:0000256" key="7">
    <source>
        <dbReference type="SAM" id="MobiDB-lite"/>
    </source>
</evidence>
<reference evidence="9 10" key="1">
    <citation type="submission" date="2019-03" db="EMBL/GenBank/DDBJ databases">
        <title>Genomic Encyclopedia of Archaeal and Bacterial Type Strains, Phase II (KMG-II): from individual species to whole genera.</title>
        <authorList>
            <person name="Goeker M."/>
        </authorList>
    </citation>
    <scope>NUCLEOTIDE SEQUENCE [LARGE SCALE GENOMIC DNA]</scope>
    <source>
        <strain evidence="9 10">DSM 24323</strain>
    </source>
</reference>